<evidence type="ECO:0000313" key="3">
    <source>
        <dbReference type="Proteomes" id="UP000058074"/>
    </source>
</evidence>
<dbReference type="Pfam" id="PF13560">
    <property type="entry name" value="HTH_31"/>
    <property type="match status" value="1"/>
</dbReference>
<evidence type="ECO:0000313" key="2">
    <source>
        <dbReference type="EMBL" id="ALH79922.1"/>
    </source>
</evidence>
<accession>A0A0N9U9Y0</accession>
<feature type="domain" description="HTH cro/C1-type" evidence="1">
    <location>
        <begin position="131"/>
        <end position="185"/>
    </location>
</feature>
<dbReference type="Proteomes" id="UP000058074">
    <property type="component" value="Chromosome"/>
</dbReference>
<organism evidence="2 3">
    <name type="scientific">Sphingopyxis macrogoltabida</name>
    <name type="common">Sphingomonas macrogoltabidus</name>
    <dbReference type="NCBI Taxonomy" id="33050"/>
    <lineage>
        <taxon>Bacteria</taxon>
        <taxon>Pseudomonadati</taxon>
        <taxon>Pseudomonadota</taxon>
        <taxon>Alphaproteobacteria</taxon>
        <taxon>Sphingomonadales</taxon>
        <taxon>Sphingomonadaceae</taxon>
        <taxon>Sphingopyxis</taxon>
    </lineage>
</organism>
<dbReference type="Pfam" id="PF07238">
    <property type="entry name" value="PilZ"/>
    <property type="match status" value="1"/>
</dbReference>
<dbReference type="KEGG" id="smag:AN936_05950"/>
<dbReference type="InterPro" id="IPR001387">
    <property type="entry name" value="Cro/C1-type_HTH"/>
</dbReference>
<reference evidence="2 3" key="1">
    <citation type="journal article" date="2015" name="Genome Announc.">
        <title>Complete Genome Sequence of Polypropylene Glycol- and Polyethylene Glycol-Degrading Sphingopyxis macrogoltabida Strain EY-1.</title>
        <authorList>
            <person name="Ohtsubo Y."/>
            <person name="Nagata Y."/>
            <person name="Numata M."/>
            <person name="Tsuchikane K."/>
            <person name="Hosoyama A."/>
            <person name="Yamazoe A."/>
            <person name="Tsuda M."/>
            <person name="Fujita N."/>
            <person name="Kawai F."/>
        </authorList>
    </citation>
    <scope>NUCLEOTIDE SEQUENCE [LARGE SCALE GENOMIC DNA]</scope>
    <source>
        <strain evidence="2 3">EY-1</strain>
    </source>
</reference>
<dbReference type="AlphaFoldDB" id="A0A0N9U9Y0"/>
<dbReference type="RefSeq" id="WP_054587317.1">
    <property type="nucleotide sequence ID" value="NZ_CP012700.1"/>
</dbReference>
<protein>
    <recommendedName>
        <fullName evidence="1">HTH cro/C1-type domain-containing protein</fullName>
    </recommendedName>
</protein>
<dbReference type="Gene3D" id="1.10.260.40">
    <property type="entry name" value="lambda repressor-like DNA-binding domains"/>
    <property type="match status" value="1"/>
</dbReference>
<gene>
    <name evidence="2" type="ORF">AN936_05950</name>
</gene>
<dbReference type="CDD" id="cd00093">
    <property type="entry name" value="HTH_XRE"/>
    <property type="match status" value="1"/>
</dbReference>
<dbReference type="SUPFAM" id="SSF141371">
    <property type="entry name" value="PilZ domain-like"/>
    <property type="match status" value="1"/>
</dbReference>
<dbReference type="PATRIC" id="fig|33050.5.peg.1242"/>
<dbReference type="InterPro" id="IPR009875">
    <property type="entry name" value="PilZ_domain"/>
</dbReference>
<dbReference type="OrthoDB" id="9795572at2"/>
<dbReference type="SMART" id="SM00530">
    <property type="entry name" value="HTH_XRE"/>
    <property type="match status" value="1"/>
</dbReference>
<dbReference type="Gene3D" id="2.40.10.220">
    <property type="entry name" value="predicted glycosyltransferase like domains"/>
    <property type="match status" value="1"/>
</dbReference>
<dbReference type="EMBL" id="CP012700">
    <property type="protein sequence ID" value="ALH79922.1"/>
    <property type="molecule type" value="Genomic_DNA"/>
</dbReference>
<evidence type="ECO:0000259" key="1">
    <source>
        <dbReference type="PROSITE" id="PS50943"/>
    </source>
</evidence>
<dbReference type="PROSITE" id="PS50943">
    <property type="entry name" value="HTH_CROC1"/>
    <property type="match status" value="1"/>
</dbReference>
<dbReference type="GO" id="GO:0003677">
    <property type="term" value="F:DNA binding"/>
    <property type="evidence" value="ECO:0007669"/>
    <property type="project" value="InterPro"/>
</dbReference>
<dbReference type="SUPFAM" id="SSF47413">
    <property type="entry name" value="lambda repressor-like DNA-binding domains"/>
    <property type="match status" value="1"/>
</dbReference>
<proteinExistence type="predicted"/>
<dbReference type="GO" id="GO:0035438">
    <property type="term" value="F:cyclic-di-GMP binding"/>
    <property type="evidence" value="ECO:0007669"/>
    <property type="project" value="InterPro"/>
</dbReference>
<sequence length="222" mass="23644">MAISGYFLPSPQSTDKRQDARRKLSLLAHGVQHDGTGIAVQIHNISGTGLLFESDIELASGDRIEIALPHAGDISAVVIWASGRLFGCQFEGPVSPATLSAVELKSAPAPAPVFDEETAAPAMDDSFGLRLQRLRTMAGLKQADLAVRMGVGAASVSSWEKGRARPKRSSMAKLAAILGVQTADLIEDAAPEGLQKLLDRCREQIARAVGTRPDRIRIVVEL</sequence>
<dbReference type="InterPro" id="IPR010982">
    <property type="entry name" value="Lambda_DNA-bd_dom_sf"/>
</dbReference>
<name>A0A0N9U9Y0_SPHMC</name>